<gene>
    <name evidence="1" type="ORF">BU25DRAFT_420316</name>
</gene>
<comment type="caution">
    <text evidence="1">The sequence shown here is derived from an EMBL/GenBank/DDBJ whole genome shotgun (WGS) entry which is preliminary data.</text>
</comment>
<sequence>MTSQALTMEQQSQAGQKLGTPAALRSGTRSRIETDEAEVLGTASSRDAEKTPHLEDITVTRNNAYILTGHRRASPSHIASIQSTWRWHNETVNIWAHILGRLSSELPELCFVECLLQQSSGWLVWPFVCFVPTGFACSRKRCCYHTYFKVKLTAADTTSPSTTAKPCVAQRARPTTSPSSPPSSVLHSPARTSASTASPHLRALYQPLAIFFALLCAIATLHTVFSNPTGHRVRTAVYCLLGLASFAPIVHGVLLHGMREHDRTMSLGLYVSLGCCHASGAVLYAVRFPERWYPRTFDLCGSSHQLMHVLVVCGAACYGVGVGKNGRRADFNPQHSTCLTRPSTVCSNATIQHHDPSAKSKGLPAVKVLRCCFSDTWSPMSRHAHAHMSGPSQVARRRHTSTATKGYRRGLACQ</sequence>
<keyword evidence="2" id="KW-1185">Reference proteome</keyword>
<name>A0ACB6S8M3_9PLEO</name>
<reference evidence="1" key="1">
    <citation type="journal article" date="2020" name="Stud. Mycol.">
        <title>101 Dothideomycetes genomes: a test case for predicting lifestyles and emergence of pathogens.</title>
        <authorList>
            <person name="Haridas S."/>
            <person name="Albert R."/>
            <person name="Binder M."/>
            <person name="Bloem J."/>
            <person name="Labutti K."/>
            <person name="Salamov A."/>
            <person name="Andreopoulos B."/>
            <person name="Baker S."/>
            <person name="Barry K."/>
            <person name="Bills G."/>
            <person name="Bluhm B."/>
            <person name="Cannon C."/>
            <person name="Castanera R."/>
            <person name="Culley D."/>
            <person name="Daum C."/>
            <person name="Ezra D."/>
            <person name="Gonzalez J."/>
            <person name="Henrissat B."/>
            <person name="Kuo A."/>
            <person name="Liang C."/>
            <person name="Lipzen A."/>
            <person name="Lutzoni F."/>
            <person name="Magnuson J."/>
            <person name="Mondo S."/>
            <person name="Nolan M."/>
            <person name="Ohm R."/>
            <person name="Pangilinan J."/>
            <person name="Park H.-J."/>
            <person name="Ramirez L."/>
            <person name="Alfaro M."/>
            <person name="Sun H."/>
            <person name="Tritt A."/>
            <person name="Yoshinaga Y."/>
            <person name="Zwiers L.-H."/>
            <person name="Turgeon B."/>
            <person name="Goodwin S."/>
            <person name="Spatafora J."/>
            <person name="Crous P."/>
            <person name="Grigoriev I."/>
        </authorList>
    </citation>
    <scope>NUCLEOTIDE SEQUENCE</scope>
    <source>
        <strain evidence="1">CBS 525.71</strain>
    </source>
</reference>
<dbReference type="EMBL" id="MU006710">
    <property type="protein sequence ID" value="KAF2629482.1"/>
    <property type="molecule type" value="Genomic_DNA"/>
</dbReference>
<evidence type="ECO:0000313" key="2">
    <source>
        <dbReference type="Proteomes" id="UP000799754"/>
    </source>
</evidence>
<accession>A0ACB6S8M3</accession>
<protein>
    <submittedName>
        <fullName evidence="1">Uncharacterized protein</fullName>
    </submittedName>
</protein>
<organism evidence="1 2">
    <name type="scientific">Macroventuria anomochaeta</name>
    <dbReference type="NCBI Taxonomy" id="301207"/>
    <lineage>
        <taxon>Eukaryota</taxon>
        <taxon>Fungi</taxon>
        <taxon>Dikarya</taxon>
        <taxon>Ascomycota</taxon>
        <taxon>Pezizomycotina</taxon>
        <taxon>Dothideomycetes</taxon>
        <taxon>Pleosporomycetidae</taxon>
        <taxon>Pleosporales</taxon>
        <taxon>Pleosporineae</taxon>
        <taxon>Didymellaceae</taxon>
        <taxon>Macroventuria</taxon>
    </lineage>
</organism>
<proteinExistence type="predicted"/>
<evidence type="ECO:0000313" key="1">
    <source>
        <dbReference type="EMBL" id="KAF2629482.1"/>
    </source>
</evidence>
<dbReference type="Proteomes" id="UP000799754">
    <property type="component" value="Unassembled WGS sequence"/>
</dbReference>